<evidence type="ECO:0000256" key="12">
    <source>
        <dbReference type="ARBA" id="ARBA00049396"/>
    </source>
</evidence>
<keyword evidence="6 13" id="KW-0560">Oxidoreductase</keyword>
<keyword evidence="4 13" id="KW-0521">NADP</keyword>
<evidence type="ECO:0000313" key="16">
    <source>
        <dbReference type="EMBL" id="AGA64689.1"/>
    </source>
</evidence>
<dbReference type="GO" id="GO:0019877">
    <property type="term" value="P:diaminopimelate biosynthetic process"/>
    <property type="evidence" value="ECO:0007669"/>
    <property type="project" value="UniProtKB-UniRule"/>
</dbReference>
<feature type="binding site" evidence="13">
    <location>
        <begin position="12"/>
        <end position="17"/>
    </location>
    <ligand>
        <name>NAD(+)</name>
        <dbReference type="ChEBI" id="CHEBI:57540"/>
    </ligand>
</feature>
<dbReference type="CDD" id="cd02274">
    <property type="entry name" value="DHDPR_N"/>
    <property type="match status" value="1"/>
</dbReference>
<dbReference type="Gene3D" id="3.40.50.720">
    <property type="entry name" value="NAD(P)-binding Rossmann-like Domain"/>
    <property type="match status" value="1"/>
</dbReference>
<dbReference type="GO" id="GO:0008839">
    <property type="term" value="F:4-hydroxy-tetrahydrodipicolinate reductase"/>
    <property type="evidence" value="ECO:0007669"/>
    <property type="project" value="UniProtKB-UniRule"/>
</dbReference>
<evidence type="ECO:0000256" key="2">
    <source>
        <dbReference type="ARBA" id="ARBA00022490"/>
    </source>
</evidence>
<dbReference type="Proteomes" id="UP000010799">
    <property type="component" value="Chromosome"/>
</dbReference>
<comment type="function">
    <text evidence="13">Catalyzes the conversion of 4-hydroxy-tetrahydrodipicolinate (HTPA) to tetrahydrodipicolinate.</text>
</comment>
<evidence type="ECO:0000256" key="5">
    <source>
        <dbReference type="ARBA" id="ARBA00022915"/>
    </source>
</evidence>
<name>L0ET31_LIBCB</name>
<comment type="catalytic activity">
    <reaction evidence="12 13">
        <text>(S)-2,3,4,5-tetrahydrodipicolinate + NAD(+) + H2O = (2S,4S)-4-hydroxy-2,3,4,5-tetrahydrodipicolinate + NADH + H(+)</text>
        <dbReference type="Rhea" id="RHEA:35323"/>
        <dbReference type="ChEBI" id="CHEBI:15377"/>
        <dbReference type="ChEBI" id="CHEBI:15378"/>
        <dbReference type="ChEBI" id="CHEBI:16845"/>
        <dbReference type="ChEBI" id="CHEBI:57540"/>
        <dbReference type="ChEBI" id="CHEBI:57945"/>
        <dbReference type="ChEBI" id="CHEBI:67139"/>
        <dbReference type="EC" id="1.17.1.8"/>
    </reaction>
</comment>
<keyword evidence="17" id="KW-1185">Reference proteome</keyword>
<comment type="similarity">
    <text evidence="1 13">Belongs to the DapB family.</text>
</comment>
<proteinExistence type="inferred from homology"/>
<comment type="caution">
    <text evidence="13">Was originally thought to be a dihydrodipicolinate reductase (DHDPR), catalyzing the conversion of dihydrodipicolinate to tetrahydrodipicolinate. However, it was shown in E.coli that the substrate of the enzymatic reaction is not dihydrodipicolinate (DHDP) but in fact (2S,4S)-4-hydroxy-2,3,4,5-tetrahydrodipicolinic acid (HTPA), the product released by the DapA-catalyzed reaction.</text>
</comment>
<dbReference type="GO" id="GO:0051287">
    <property type="term" value="F:NAD binding"/>
    <property type="evidence" value="ECO:0007669"/>
    <property type="project" value="UniProtKB-UniRule"/>
</dbReference>
<evidence type="ECO:0000259" key="15">
    <source>
        <dbReference type="Pfam" id="PF05173"/>
    </source>
</evidence>
<dbReference type="KEGG" id="lcc:B488_06970"/>
<dbReference type="AlphaFoldDB" id="L0ET31"/>
<comment type="catalytic activity">
    <reaction evidence="11 13">
        <text>(S)-2,3,4,5-tetrahydrodipicolinate + NADP(+) + H2O = (2S,4S)-4-hydroxy-2,3,4,5-tetrahydrodipicolinate + NADPH + H(+)</text>
        <dbReference type="Rhea" id="RHEA:35331"/>
        <dbReference type="ChEBI" id="CHEBI:15377"/>
        <dbReference type="ChEBI" id="CHEBI:15378"/>
        <dbReference type="ChEBI" id="CHEBI:16845"/>
        <dbReference type="ChEBI" id="CHEBI:57783"/>
        <dbReference type="ChEBI" id="CHEBI:58349"/>
        <dbReference type="ChEBI" id="CHEBI:67139"/>
        <dbReference type="EC" id="1.17.1.8"/>
    </reaction>
</comment>
<dbReference type="PATRIC" id="fig|1215343.11.peg.718"/>
<comment type="subcellular location">
    <subcellularLocation>
        <location evidence="13">Cytoplasm</location>
    </subcellularLocation>
</comment>
<dbReference type="GO" id="GO:0005829">
    <property type="term" value="C:cytosol"/>
    <property type="evidence" value="ECO:0007669"/>
    <property type="project" value="TreeGrafter"/>
</dbReference>
<feature type="binding site" evidence="13">
    <location>
        <begin position="131"/>
        <end position="134"/>
    </location>
    <ligand>
        <name>NAD(+)</name>
        <dbReference type="ChEBI" id="CHEBI:57540"/>
    </ligand>
</feature>
<dbReference type="InterPro" id="IPR036291">
    <property type="entry name" value="NAD(P)-bd_dom_sf"/>
</dbReference>
<reference evidence="16 17" key="1">
    <citation type="journal article" date="2012" name="Stand. Genomic Sci.">
        <title>Complete genome sequence of Liberibacter crescens BT-1.</title>
        <authorList>
            <person name="Leonard M.T."/>
            <person name="Fagen J.R."/>
            <person name="Davis-Richardson A.G."/>
            <person name="Davis M.J."/>
            <person name="Triplett E.W."/>
        </authorList>
    </citation>
    <scope>NUCLEOTIDE SEQUENCE [LARGE SCALE GENOMIC DNA]</scope>
    <source>
        <strain evidence="16 17">BT-1</strain>
    </source>
</reference>
<protein>
    <recommendedName>
        <fullName evidence="10 13">4-hydroxy-tetrahydrodipicolinate reductase</fullName>
        <shortName evidence="13">HTPA reductase</shortName>
        <ecNumber evidence="10 13">1.17.1.8</ecNumber>
    </recommendedName>
</protein>
<sequence>MTVKPMRIAIVGAEGRMGRAVIKALLTIPWLKPHIILQEAITRHISDRLGEDIGLMAGEEEIGVALSDDPVSALQNVDGVIDFSSPGNTITIAQLCAERNLVHVIGTTGFSKKDETEIRVAALNGACIVKSANMSIGINLLSIVSKIAARALPSTHWDVEIFEMHHRHKVDTPSGTALLLGQAVAEGRNISLHDNSALLRTSESGPRKEGSIGFATLRGGSVVGKHSVIMAGENETITFSHSATDRSVFANGAITAALWAHSQPPGIYSMIDVLGLRGLVPEGTEEKNEWFTGIGASWSK</sequence>
<keyword evidence="2 13" id="KW-0963">Cytoplasm</keyword>
<evidence type="ECO:0000259" key="14">
    <source>
        <dbReference type="Pfam" id="PF01113"/>
    </source>
</evidence>
<feature type="binding site" evidence="13">
    <location>
        <begin position="175"/>
        <end position="176"/>
    </location>
    <ligand>
        <name>(S)-2,3,4,5-tetrahydrodipicolinate</name>
        <dbReference type="ChEBI" id="CHEBI:16845"/>
    </ligand>
</feature>
<dbReference type="EC" id="1.17.1.8" evidence="10 13"/>
<accession>L0ET31</accession>
<evidence type="ECO:0000313" key="17">
    <source>
        <dbReference type="Proteomes" id="UP000010799"/>
    </source>
</evidence>
<dbReference type="EMBL" id="CP003789">
    <property type="protein sequence ID" value="AGA64689.1"/>
    <property type="molecule type" value="Genomic_DNA"/>
</dbReference>
<feature type="domain" description="Dihydrodipicolinate reductase C-terminal" evidence="15">
    <location>
        <begin position="137"/>
        <end position="274"/>
    </location>
</feature>
<dbReference type="UniPathway" id="UPA00034">
    <property type="reaction ID" value="UER00018"/>
</dbReference>
<evidence type="ECO:0000256" key="3">
    <source>
        <dbReference type="ARBA" id="ARBA00022605"/>
    </source>
</evidence>
<keyword evidence="3 13" id="KW-0028">Amino-acid biosynthesis</keyword>
<dbReference type="Gene3D" id="3.30.360.10">
    <property type="entry name" value="Dihydrodipicolinate Reductase, domain 2"/>
    <property type="match status" value="1"/>
</dbReference>
<dbReference type="PIRSF" id="PIRSF000161">
    <property type="entry name" value="DHPR"/>
    <property type="match status" value="1"/>
</dbReference>
<comment type="pathway">
    <text evidence="9 13">Amino-acid biosynthesis; L-lysine biosynthesis via DAP pathway; (S)-tetrahydrodipicolinate from L-aspartate: step 4/4.</text>
</comment>
<keyword evidence="7 13" id="KW-0520">NAD</keyword>
<evidence type="ECO:0000256" key="1">
    <source>
        <dbReference type="ARBA" id="ARBA00006642"/>
    </source>
</evidence>
<dbReference type="InterPro" id="IPR023940">
    <property type="entry name" value="DHDPR_bac"/>
</dbReference>
<dbReference type="PROSITE" id="PS01298">
    <property type="entry name" value="DAPB"/>
    <property type="match status" value="1"/>
</dbReference>
<dbReference type="InterPro" id="IPR022663">
    <property type="entry name" value="DapB_C"/>
</dbReference>
<evidence type="ECO:0000256" key="8">
    <source>
        <dbReference type="ARBA" id="ARBA00023154"/>
    </source>
</evidence>
<feature type="active site" description="Proton donor" evidence="13">
    <location>
        <position position="169"/>
    </location>
</feature>
<gene>
    <name evidence="13" type="primary">dapB</name>
    <name evidence="16" type="ordered locus">B488_06970</name>
</gene>
<organism evidence="16 17">
    <name type="scientific">Liberibacter crescens (strain BT-1)</name>
    <dbReference type="NCBI Taxonomy" id="1215343"/>
    <lineage>
        <taxon>Bacteria</taxon>
        <taxon>Pseudomonadati</taxon>
        <taxon>Pseudomonadota</taxon>
        <taxon>Alphaproteobacteria</taxon>
        <taxon>Hyphomicrobiales</taxon>
        <taxon>Rhizobiaceae</taxon>
        <taxon>Liberibacter</taxon>
    </lineage>
</organism>
<evidence type="ECO:0000256" key="13">
    <source>
        <dbReference type="HAMAP-Rule" id="MF_00102"/>
    </source>
</evidence>
<feature type="active site" description="Proton donor/acceptor" evidence="13">
    <location>
        <position position="165"/>
    </location>
</feature>
<dbReference type="PANTHER" id="PTHR20836">
    <property type="entry name" value="DIHYDRODIPICOLINATE REDUCTASE"/>
    <property type="match status" value="1"/>
</dbReference>
<feature type="binding site" evidence="13">
    <location>
        <begin position="106"/>
        <end position="108"/>
    </location>
    <ligand>
        <name>NAD(+)</name>
        <dbReference type="ChEBI" id="CHEBI:57540"/>
    </ligand>
</feature>
<evidence type="ECO:0000256" key="9">
    <source>
        <dbReference type="ARBA" id="ARBA00037922"/>
    </source>
</evidence>
<dbReference type="GO" id="GO:0016726">
    <property type="term" value="F:oxidoreductase activity, acting on CH or CH2 groups, NAD or NADP as acceptor"/>
    <property type="evidence" value="ECO:0007669"/>
    <property type="project" value="UniProtKB-UniRule"/>
</dbReference>
<dbReference type="eggNOG" id="COG0289">
    <property type="taxonomic scope" value="Bacteria"/>
</dbReference>
<dbReference type="Pfam" id="PF05173">
    <property type="entry name" value="DapB_C"/>
    <property type="match status" value="1"/>
</dbReference>
<feature type="binding site" evidence="13">
    <location>
        <position position="59"/>
    </location>
    <ligand>
        <name>NAD(+)</name>
        <dbReference type="ChEBI" id="CHEBI:57540"/>
    </ligand>
</feature>
<dbReference type="Pfam" id="PF01113">
    <property type="entry name" value="DapB_N"/>
    <property type="match status" value="1"/>
</dbReference>
<dbReference type="HOGENOM" id="CLU_047479_2_1_5"/>
<evidence type="ECO:0000256" key="6">
    <source>
        <dbReference type="ARBA" id="ARBA00023002"/>
    </source>
</evidence>
<dbReference type="GO" id="GO:0050661">
    <property type="term" value="F:NADP binding"/>
    <property type="evidence" value="ECO:0007669"/>
    <property type="project" value="UniProtKB-UniRule"/>
</dbReference>
<comment type="subunit">
    <text evidence="13">Homotetramer.</text>
</comment>
<feature type="binding site" evidence="13">
    <location>
        <position position="166"/>
    </location>
    <ligand>
        <name>(S)-2,3,4,5-tetrahydrodipicolinate</name>
        <dbReference type="ChEBI" id="CHEBI:16845"/>
    </ligand>
</feature>
<dbReference type="NCBIfam" id="TIGR00036">
    <property type="entry name" value="dapB"/>
    <property type="match status" value="1"/>
</dbReference>
<comment type="caution">
    <text evidence="13">Lacks conserved residue(s) required for the propagation of feature annotation.</text>
</comment>
<dbReference type="InterPro" id="IPR022664">
    <property type="entry name" value="DapB_N_CS"/>
</dbReference>
<evidence type="ECO:0000256" key="10">
    <source>
        <dbReference type="ARBA" id="ARBA00038983"/>
    </source>
</evidence>
<evidence type="ECO:0000256" key="7">
    <source>
        <dbReference type="ARBA" id="ARBA00023027"/>
    </source>
</evidence>
<keyword evidence="5 13" id="KW-0220">Diaminopimelate biosynthesis</keyword>
<dbReference type="HAMAP" id="MF_00102">
    <property type="entry name" value="DapB"/>
    <property type="match status" value="1"/>
</dbReference>
<evidence type="ECO:0000256" key="11">
    <source>
        <dbReference type="ARBA" id="ARBA00049080"/>
    </source>
</evidence>
<dbReference type="InterPro" id="IPR000846">
    <property type="entry name" value="DapB_N"/>
</dbReference>
<evidence type="ECO:0000256" key="4">
    <source>
        <dbReference type="ARBA" id="ARBA00022857"/>
    </source>
</evidence>
<dbReference type="PANTHER" id="PTHR20836:SF0">
    <property type="entry name" value="4-HYDROXY-TETRAHYDRODIPICOLINATE REDUCTASE 1, CHLOROPLASTIC-RELATED"/>
    <property type="match status" value="1"/>
</dbReference>
<dbReference type="SUPFAM" id="SSF55347">
    <property type="entry name" value="Glyceraldehyde-3-phosphate dehydrogenase-like, C-terminal domain"/>
    <property type="match status" value="1"/>
</dbReference>
<dbReference type="RefSeq" id="WP_015273116.1">
    <property type="nucleotide sequence ID" value="NC_019907.1"/>
</dbReference>
<dbReference type="STRING" id="1215343.B488_06970"/>
<dbReference type="SUPFAM" id="SSF51735">
    <property type="entry name" value="NAD(P)-binding Rossmann-fold domains"/>
    <property type="match status" value="1"/>
</dbReference>
<feature type="domain" description="Dihydrodipicolinate reductase N-terminal" evidence="14">
    <location>
        <begin position="6"/>
        <end position="134"/>
    </location>
</feature>
<keyword evidence="8 13" id="KW-0457">Lysine biosynthesis</keyword>
<dbReference type="GO" id="GO:0009089">
    <property type="term" value="P:lysine biosynthetic process via diaminopimelate"/>
    <property type="evidence" value="ECO:0007669"/>
    <property type="project" value="UniProtKB-UniRule"/>
</dbReference>